<sequence length="88" mass="8883">MAGTMEYTQTRQGMRDLNHPVRLPRSTVNVGPNERAASTIGGAVIAGLGVSQGGWAGLALAALGGALAYRGATGHCTVYSALGVNSAR</sequence>
<dbReference type="EMBL" id="LR593886">
    <property type="protein sequence ID" value="VTR96151.1"/>
    <property type="molecule type" value="Genomic_DNA"/>
</dbReference>
<name>A0A6P2D4C2_9BACT</name>
<gene>
    <name evidence="3" type="ORF">SOIL9_15630</name>
</gene>
<dbReference type="Pfam" id="PF11127">
    <property type="entry name" value="YgaP-like_TM"/>
    <property type="match status" value="1"/>
</dbReference>
<feature type="domain" description="Inner membrane protein YgaP-like transmembrane" evidence="2">
    <location>
        <begin position="27"/>
        <end position="86"/>
    </location>
</feature>
<organism evidence="3 4">
    <name type="scientific">Gemmata massiliana</name>
    <dbReference type="NCBI Taxonomy" id="1210884"/>
    <lineage>
        <taxon>Bacteria</taxon>
        <taxon>Pseudomonadati</taxon>
        <taxon>Planctomycetota</taxon>
        <taxon>Planctomycetia</taxon>
        <taxon>Gemmatales</taxon>
        <taxon>Gemmataceae</taxon>
        <taxon>Gemmata</taxon>
    </lineage>
</organism>
<protein>
    <recommendedName>
        <fullName evidence="2">Inner membrane protein YgaP-like transmembrane domain-containing protein</fullName>
    </recommendedName>
</protein>
<dbReference type="AlphaFoldDB" id="A0A6P2D4C2"/>
<evidence type="ECO:0000313" key="3">
    <source>
        <dbReference type="EMBL" id="VTR96151.1"/>
    </source>
</evidence>
<evidence type="ECO:0000313" key="4">
    <source>
        <dbReference type="Proteomes" id="UP000464178"/>
    </source>
</evidence>
<proteinExistence type="predicted"/>
<dbReference type="KEGG" id="gms:SOIL9_15630"/>
<reference evidence="3 4" key="1">
    <citation type="submission" date="2019-05" db="EMBL/GenBank/DDBJ databases">
        <authorList>
            <consortium name="Science for Life Laboratories"/>
        </authorList>
    </citation>
    <scope>NUCLEOTIDE SEQUENCE [LARGE SCALE GENOMIC DNA]</scope>
    <source>
        <strain evidence="3">Soil9</strain>
    </source>
</reference>
<feature type="region of interest" description="Disordered" evidence="1">
    <location>
        <begin position="1"/>
        <end position="30"/>
    </location>
</feature>
<keyword evidence="4" id="KW-1185">Reference proteome</keyword>
<accession>A0A6P2D4C2</accession>
<dbReference type="Proteomes" id="UP000464178">
    <property type="component" value="Chromosome"/>
</dbReference>
<evidence type="ECO:0000259" key="2">
    <source>
        <dbReference type="Pfam" id="PF11127"/>
    </source>
</evidence>
<feature type="compositionally biased region" description="Polar residues" evidence="1">
    <location>
        <begin position="1"/>
        <end position="12"/>
    </location>
</feature>
<dbReference type="RefSeq" id="WP_162670479.1">
    <property type="nucleotide sequence ID" value="NZ_LR593886.1"/>
</dbReference>
<dbReference type="InterPro" id="IPR021309">
    <property type="entry name" value="YgaP-like_TM"/>
</dbReference>
<evidence type="ECO:0000256" key="1">
    <source>
        <dbReference type="SAM" id="MobiDB-lite"/>
    </source>
</evidence>